<organism evidence="3 4">
    <name type="scientific">Streptomyces tsukubensis</name>
    <dbReference type="NCBI Taxonomy" id="83656"/>
    <lineage>
        <taxon>Bacteria</taxon>
        <taxon>Bacillati</taxon>
        <taxon>Actinomycetota</taxon>
        <taxon>Actinomycetes</taxon>
        <taxon>Kitasatosporales</taxon>
        <taxon>Streptomycetaceae</taxon>
        <taxon>Streptomyces</taxon>
    </lineage>
</organism>
<gene>
    <name evidence="3" type="ORF">B1H18_29090</name>
</gene>
<feature type="domain" description="DUF6924" evidence="2">
    <location>
        <begin position="18"/>
        <end position="133"/>
    </location>
</feature>
<evidence type="ECO:0000313" key="4">
    <source>
        <dbReference type="Proteomes" id="UP000190539"/>
    </source>
</evidence>
<dbReference type="Proteomes" id="UP000190539">
    <property type="component" value="Unassembled WGS sequence"/>
</dbReference>
<keyword evidence="4" id="KW-1185">Reference proteome</keyword>
<sequence length="327" mass="35760">MRPPLPLPPADEAHIPGMLLIRTGDDDDVWDDVLSRMGELPGMRGPGQASVSDAGSETSLPRRLIVTSDPAWRGASDRDVAAALGQPGVWVPDVVLLTDDRTEDNPQDRPLLAYDSREDFDAFWITPRQAAMTYLALHHPCVSWAIIRFVDQAPTDLAYELEEEDEVDEDCFYEPMGAKMEALDNPPRYTRPARALPLLDHKWDLLVRTDFTDDAAWAALLETVSRPAHTDPTENFLDQLTVVNDPAFAGATPEQVLAQVRHTPDKGDLVADVVLIADSAALNEPGGPVLAVPLADDIGLTFRVAASSVGVMLPNLGLSNMDISDWR</sequence>
<feature type="region of interest" description="Disordered" evidence="1">
    <location>
        <begin position="39"/>
        <end position="59"/>
    </location>
</feature>
<dbReference type="STRING" id="83656.B1H18_29090"/>
<reference evidence="3 4" key="1">
    <citation type="submission" date="2017-02" db="EMBL/GenBank/DDBJ databases">
        <title>Draft Genome Sequence of Streptomyces tsukubaensis F601, a Producer of the immunosuppressant tacrolimus FK506.</title>
        <authorList>
            <person name="Zong G."/>
            <person name="Zhong C."/>
            <person name="Fu J."/>
            <person name="Qin R."/>
            <person name="Cao G."/>
        </authorList>
    </citation>
    <scope>NUCLEOTIDE SEQUENCE [LARGE SCALE GENOMIC DNA]</scope>
    <source>
        <strain evidence="3 4">F601</strain>
    </source>
</reference>
<accession>A0A1V4A101</accession>
<dbReference type="InterPro" id="IPR053832">
    <property type="entry name" value="DUF6924"/>
</dbReference>
<evidence type="ECO:0000256" key="1">
    <source>
        <dbReference type="SAM" id="MobiDB-lite"/>
    </source>
</evidence>
<feature type="compositionally biased region" description="Polar residues" evidence="1">
    <location>
        <begin position="49"/>
        <end position="59"/>
    </location>
</feature>
<evidence type="ECO:0000313" key="3">
    <source>
        <dbReference type="EMBL" id="OON72629.1"/>
    </source>
</evidence>
<dbReference type="EMBL" id="MVFC01000036">
    <property type="protein sequence ID" value="OON72629.1"/>
    <property type="molecule type" value="Genomic_DNA"/>
</dbReference>
<dbReference type="Pfam" id="PF21962">
    <property type="entry name" value="DUF6924"/>
    <property type="match status" value="2"/>
</dbReference>
<comment type="caution">
    <text evidence="3">The sequence shown here is derived from an EMBL/GenBank/DDBJ whole genome shotgun (WGS) entry which is preliminary data.</text>
</comment>
<protein>
    <recommendedName>
        <fullName evidence="2">DUF6924 domain-containing protein</fullName>
    </recommendedName>
</protein>
<evidence type="ECO:0000259" key="2">
    <source>
        <dbReference type="Pfam" id="PF21962"/>
    </source>
</evidence>
<name>A0A1V4A101_9ACTN</name>
<dbReference type="AlphaFoldDB" id="A0A1V4A101"/>
<proteinExistence type="predicted"/>
<feature type="domain" description="DUF6924" evidence="2">
    <location>
        <begin position="205"/>
        <end position="326"/>
    </location>
</feature>